<evidence type="ECO:0000256" key="13">
    <source>
        <dbReference type="PIRSR" id="PIRSR627057-1"/>
    </source>
</evidence>
<keyword evidence="6 15" id="KW-0256">Endoplasmic reticulum</keyword>
<dbReference type="CDD" id="cd07343">
    <property type="entry name" value="M48A_Zmpste24p_like"/>
    <property type="match status" value="1"/>
</dbReference>
<dbReference type="Pfam" id="PF01435">
    <property type="entry name" value="Peptidase_M48"/>
    <property type="match status" value="1"/>
</dbReference>
<feature type="transmembrane region" description="Helical" evidence="15">
    <location>
        <begin position="230"/>
        <end position="254"/>
    </location>
</feature>
<feature type="active site" evidence="13">
    <location>
        <position position="329"/>
    </location>
</feature>
<name>A0A179I1C3_CORDF</name>
<evidence type="ECO:0000256" key="10">
    <source>
        <dbReference type="ARBA" id="ARBA00023136"/>
    </source>
</evidence>
<keyword evidence="9 15" id="KW-0482">Metalloprotease</keyword>
<evidence type="ECO:0000313" key="18">
    <source>
        <dbReference type="EMBL" id="OAQ95651.1"/>
    </source>
</evidence>
<dbReference type="EC" id="3.4.24.84" evidence="15"/>
<feature type="transmembrane region" description="Helical" evidence="15">
    <location>
        <begin position="200"/>
        <end position="218"/>
    </location>
</feature>
<evidence type="ECO:0000256" key="2">
    <source>
        <dbReference type="ARBA" id="ARBA00022670"/>
    </source>
</evidence>
<evidence type="ECO:0000313" key="19">
    <source>
        <dbReference type="Proteomes" id="UP000243081"/>
    </source>
</evidence>
<evidence type="ECO:0000259" key="17">
    <source>
        <dbReference type="Pfam" id="PF16491"/>
    </source>
</evidence>
<gene>
    <name evidence="18" type="ORF">LLEC1_07815</name>
</gene>
<dbReference type="EMBL" id="LUKN01004731">
    <property type="protein sequence ID" value="OAQ95651.1"/>
    <property type="molecule type" value="Genomic_DNA"/>
</dbReference>
<dbReference type="Proteomes" id="UP000243081">
    <property type="component" value="Unassembled WGS sequence"/>
</dbReference>
<dbReference type="AlphaFoldDB" id="A0A179I1C3"/>
<evidence type="ECO:0000256" key="6">
    <source>
        <dbReference type="ARBA" id="ARBA00022824"/>
    </source>
</evidence>
<evidence type="ECO:0000256" key="7">
    <source>
        <dbReference type="ARBA" id="ARBA00022833"/>
    </source>
</evidence>
<dbReference type="Pfam" id="PF16491">
    <property type="entry name" value="Peptidase_M48_N"/>
    <property type="match status" value="1"/>
</dbReference>
<comment type="function">
    <text evidence="15">Proteolytically removes the C-terminal three residues of farnesylated proteins.</text>
</comment>
<dbReference type="FunFam" id="3.30.2010.10:FF:000002">
    <property type="entry name" value="CAAX prenyl protease"/>
    <property type="match status" value="1"/>
</dbReference>
<keyword evidence="4 14" id="KW-0479">Metal-binding</keyword>
<evidence type="ECO:0000256" key="11">
    <source>
        <dbReference type="ARBA" id="ARBA00044456"/>
    </source>
</evidence>
<keyword evidence="3 15" id="KW-0812">Transmembrane</keyword>
<dbReference type="InterPro" id="IPR027057">
    <property type="entry name" value="CAXX_Prtase_1"/>
</dbReference>
<keyword evidence="7 14" id="KW-0862">Zinc</keyword>
<dbReference type="GO" id="GO:0004222">
    <property type="term" value="F:metalloendopeptidase activity"/>
    <property type="evidence" value="ECO:0007669"/>
    <property type="project" value="UniProtKB-UniRule"/>
</dbReference>
<feature type="active site" description="Proton donor" evidence="13">
    <location>
        <position position="412"/>
    </location>
</feature>
<proteinExistence type="inferred from homology"/>
<protein>
    <recommendedName>
        <fullName evidence="15">CAAX prenyl protease</fullName>
        <ecNumber evidence="15">3.4.24.84</ecNumber>
    </recommendedName>
</protein>
<comment type="caution">
    <text evidence="15">Lacks conserved residue(s) required for the propagation of feature annotation.</text>
</comment>
<reference evidence="18 19" key="1">
    <citation type="submission" date="2016-03" db="EMBL/GenBank/DDBJ databases">
        <title>Fine-scale spatial genetic structure of a fungal parasite of coffee scale insects.</title>
        <authorList>
            <person name="Jackson D."/>
            <person name="Zemenick K.A."/>
            <person name="Malloure B."/>
            <person name="Quandt C.A."/>
            <person name="James T.Y."/>
        </authorList>
    </citation>
    <scope>NUCLEOTIDE SEQUENCE [LARGE SCALE GENOMIC DNA]</scope>
    <source>
        <strain evidence="18 19">UM487</strain>
    </source>
</reference>
<dbReference type="InterPro" id="IPR001915">
    <property type="entry name" value="Peptidase_M48"/>
</dbReference>
<evidence type="ECO:0000256" key="9">
    <source>
        <dbReference type="ARBA" id="ARBA00023049"/>
    </source>
</evidence>
<evidence type="ECO:0000256" key="15">
    <source>
        <dbReference type="RuleBase" id="RU366005"/>
    </source>
</evidence>
<feature type="binding site" evidence="14">
    <location>
        <position position="328"/>
    </location>
    <ligand>
        <name>Zn(2+)</name>
        <dbReference type="ChEBI" id="CHEBI:29105"/>
        <note>catalytic</note>
    </ligand>
</feature>
<keyword evidence="10 15" id="KW-0472">Membrane</keyword>
<organism evidence="18 19">
    <name type="scientific">Cordyceps confragosa</name>
    <name type="common">Lecanicillium lecanii</name>
    <dbReference type="NCBI Taxonomy" id="2714763"/>
    <lineage>
        <taxon>Eukaryota</taxon>
        <taxon>Fungi</taxon>
        <taxon>Dikarya</taxon>
        <taxon>Ascomycota</taxon>
        <taxon>Pezizomycotina</taxon>
        <taxon>Sordariomycetes</taxon>
        <taxon>Hypocreomycetidae</taxon>
        <taxon>Hypocreales</taxon>
        <taxon>Cordycipitaceae</taxon>
        <taxon>Akanthomyces</taxon>
    </lineage>
</organism>
<dbReference type="Gene3D" id="3.30.2010.10">
    <property type="entry name" value="Metalloproteases ('zincins'), catalytic domain"/>
    <property type="match status" value="1"/>
</dbReference>
<comment type="caution">
    <text evidence="18">The sequence shown here is derived from an EMBL/GenBank/DDBJ whole genome shotgun (WGS) entry which is preliminary data.</text>
</comment>
<dbReference type="OMA" id="HWHYSHI"/>
<dbReference type="InterPro" id="IPR032456">
    <property type="entry name" value="Peptidase_M48_N"/>
</dbReference>
<dbReference type="OrthoDB" id="360839at2759"/>
<comment type="catalytic activity">
    <reaction evidence="11 15">
        <text>Hydrolyzes the peptide bond -P2-(S-farnesyl or geranylgeranyl)C-P1'-P2'-P3'-COOH where P1' and P2' are amino acids with aliphatic side chains and P3' is any C-terminal residue.</text>
        <dbReference type="EC" id="3.4.24.84"/>
    </reaction>
</comment>
<feature type="domain" description="Peptidase M48" evidence="16">
    <location>
        <begin position="259"/>
        <end position="463"/>
    </location>
</feature>
<evidence type="ECO:0000259" key="16">
    <source>
        <dbReference type="Pfam" id="PF01435"/>
    </source>
</evidence>
<keyword evidence="2 15" id="KW-0645">Protease</keyword>
<feature type="binding site" evidence="14">
    <location>
        <position position="332"/>
    </location>
    <ligand>
        <name>Zn(2+)</name>
        <dbReference type="ChEBI" id="CHEBI:29105"/>
        <note>catalytic</note>
    </ligand>
</feature>
<keyword evidence="8 15" id="KW-1133">Transmembrane helix</keyword>
<evidence type="ECO:0000256" key="5">
    <source>
        <dbReference type="ARBA" id="ARBA00022801"/>
    </source>
</evidence>
<keyword evidence="5 15" id="KW-0378">Hydrolase</keyword>
<feature type="binding site" evidence="14">
    <location>
        <position position="408"/>
    </location>
    <ligand>
        <name>Zn(2+)</name>
        <dbReference type="ChEBI" id="CHEBI:29105"/>
        <note>catalytic</note>
    </ligand>
</feature>
<evidence type="ECO:0000256" key="12">
    <source>
        <dbReference type="ARBA" id="ARBA00060927"/>
    </source>
</evidence>
<evidence type="ECO:0000256" key="4">
    <source>
        <dbReference type="ARBA" id="ARBA00022723"/>
    </source>
</evidence>
<comment type="similarity">
    <text evidence="12 15">Belongs to the peptidase M48A family.</text>
</comment>
<feature type="domain" description="CAAX prenyl protease 1 N-terminal" evidence="17">
    <location>
        <begin position="71"/>
        <end position="255"/>
    </location>
</feature>
<evidence type="ECO:0000256" key="14">
    <source>
        <dbReference type="PIRSR" id="PIRSR627057-2"/>
    </source>
</evidence>
<sequence length="463" mass="51944">MAWDPYLNAGRALASICSHFEPQHRDSGLNTMDFLQRIVDCLGSPTFPWKGLMLGLSVGKFMFESFITLRQCRVLCKPKPPTVLSKAVTQETFANTQKYGLAKAHFTLASGLWYTAIQYLYLRHDILSKFWQVSGDLLLRWAPARCAGPLVQSGLFSIIYLFFNIAESMPPQLYYTFVLEQKFGFNKQSLGGFVSDQVKTFFISSAIFAVGAAGFSYIMDKAGDRFATYLGLGAFALRALVMTVYPVFILPLFYKLSPLQGKELRDHITGLATKLSFPLTKLYVADGSSRSTHSNAIFFGFPWQKNILIFDTLIQEMDSREVTAVVAHELGHWKLGHTAYLFALQQFDLIYSFGLFSLVHDNPHFYSTFGFGKGEQPAIAGFLLFCQVLSPLASAHKLVTNILSRRYEYQADAFAKTLGFKAELSTALVKLNKNNLSTIDADSIYSSYHHSHPLLAERLAELD</sequence>
<dbReference type="GO" id="GO:0005789">
    <property type="term" value="C:endoplasmic reticulum membrane"/>
    <property type="evidence" value="ECO:0007669"/>
    <property type="project" value="UniProtKB-SubCell"/>
</dbReference>
<comment type="cofactor">
    <cofactor evidence="14 15">
        <name>Zn(2+)</name>
        <dbReference type="ChEBI" id="CHEBI:29105"/>
    </cofactor>
    <text evidence="14 15">Binds 1 zinc ion per subunit.</text>
</comment>
<comment type="subcellular location">
    <subcellularLocation>
        <location evidence="1 15">Endoplasmic reticulum membrane</location>
        <topology evidence="1 15">Multi-pass membrane protein</topology>
    </subcellularLocation>
</comment>
<accession>A0A179I1C3</accession>
<evidence type="ECO:0000256" key="3">
    <source>
        <dbReference type="ARBA" id="ARBA00022692"/>
    </source>
</evidence>
<evidence type="ECO:0000256" key="8">
    <source>
        <dbReference type="ARBA" id="ARBA00022989"/>
    </source>
</evidence>
<dbReference type="GO" id="GO:0046872">
    <property type="term" value="F:metal ion binding"/>
    <property type="evidence" value="ECO:0007669"/>
    <property type="project" value="UniProtKB-UniRule"/>
</dbReference>
<dbReference type="PANTHER" id="PTHR10120">
    <property type="entry name" value="CAAX PRENYL PROTEASE 1"/>
    <property type="match status" value="1"/>
</dbReference>
<keyword evidence="19" id="KW-1185">Reference proteome</keyword>
<evidence type="ECO:0000256" key="1">
    <source>
        <dbReference type="ARBA" id="ARBA00004477"/>
    </source>
</evidence>
<dbReference type="GO" id="GO:0071586">
    <property type="term" value="P:CAAX-box protein processing"/>
    <property type="evidence" value="ECO:0007669"/>
    <property type="project" value="UniProtKB-UniRule"/>
</dbReference>